<keyword evidence="2 7" id="KW-0813">Transport</keyword>
<comment type="similarity">
    <text evidence="7">Belongs to the mitochondrial carrier (TC 2.A.29) family.</text>
</comment>
<dbReference type="GO" id="GO:0015187">
    <property type="term" value="F:glycine transmembrane transporter activity"/>
    <property type="evidence" value="ECO:0007669"/>
    <property type="project" value="TreeGrafter"/>
</dbReference>
<dbReference type="InterPro" id="IPR002067">
    <property type="entry name" value="MCP"/>
</dbReference>
<comment type="caution">
    <text evidence="8">The sequence shown here is derived from an EMBL/GenBank/DDBJ whole genome shotgun (WGS) entry which is preliminary data.</text>
</comment>
<feature type="repeat" description="Solcar" evidence="6">
    <location>
        <begin position="135"/>
        <end position="229"/>
    </location>
</feature>
<evidence type="ECO:0000313" key="9">
    <source>
        <dbReference type="Proteomes" id="UP001255856"/>
    </source>
</evidence>
<comment type="subcellular location">
    <subcellularLocation>
        <location evidence="1">Membrane</location>
        <topology evidence="1">Multi-pass membrane protein</topology>
    </subcellularLocation>
</comment>
<dbReference type="InterPro" id="IPR018108">
    <property type="entry name" value="MCP_transmembrane"/>
</dbReference>
<dbReference type="PANTHER" id="PTHR46181">
    <property type="entry name" value="MITOCHONDRIAL GLYCINE TRANSPORTER"/>
    <property type="match status" value="1"/>
</dbReference>
<evidence type="ECO:0000256" key="6">
    <source>
        <dbReference type="PROSITE-ProRule" id="PRU00282"/>
    </source>
</evidence>
<sequence length="250" mass="26820">MGLWRGTQPTILRVGVGAGLNFFFIESIKPLLSRRGADGKTSMGPLQAAFTGGAARAIAAVVSCPITVVKTRMEFGTIESRGTVRAMRSIVRSEGVPGLFRGLGPTILSGAPFAGVYYLLYTRLQSRLQEGTRWQPVAINFTSGAIAAVTATILTQPFDVARTQIQLRFDPAQAGRASAAARLSSLAVLRHIGRSQGARGLLAGTVPRILKRALQTAFIWVFYEEIMGRVARHRAALEAVQEATSPRVAK</sequence>
<feature type="repeat" description="Solcar" evidence="6">
    <location>
        <begin position="1"/>
        <end position="31"/>
    </location>
</feature>
<evidence type="ECO:0000256" key="7">
    <source>
        <dbReference type="RuleBase" id="RU000488"/>
    </source>
</evidence>
<gene>
    <name evidence="8" type="ORF">QBZ16_003466</name>
</gene>
<dbReference type="PRINTS" id="PR00926">
    <property type="entry name" value="MITOCARRIER"/>
</dbReference>
<dbReference type="InterPro" id="IPR023395">
    <property type="entry name" value="MCP_dom_sf"/>
</dbReference>
<dbReference type="GO" id="GO:1904983">
    <property type="term" value="P:glycine import into mitochondrion"/>
    <property type="evidence" value="ECO:0007669"/>
    <property type="project" value="TreeGrafter"/>
</dbReference>
<feature type="repeat" description="Solcar" evidence="6">
    <location>
        <begin position="43"/>
        <end position="127"/>
    </location>
</feature>
<dbReference type="SUPFAM" id="SSF103506">
    <property type="entry name" value="Mitochondrial carrier"/>
    <property type="match status" value="1"/>
</dbReference>
<dbReference type="PROSITE" id="PS50920">
    <property type="entry name" value="SOLCAR"/>
    <property type="match status" value="3"/>
</dbReference>
<keyword evidence="5 6" id="KW-0472">Membrane</keyword>
<dbReference type="PANTHER" id="PTHR46181:SF3">
    <property type="entry name" value="MITOCHONDRIAL GLYCINE TRANSPORTER"/>
    <property type="match status" value="1"/>
</dbReference>
<keyword evidence="4" id="KW-0677">Repeat</keyword>
<dbReference type="Gene3D" id="1.50.40.10">
    <property type="entry name" value="Mitochondrial carrier domain"/>
    <property type="match status" value="1"/>
</dbReference>
<evidence type="ECO:0000256" key="2">
    <source>
        <dbReference type="ARBA" id="ARBA00022448"/>
    </source>
</evidence>
<dbReference type="GO" id="GO:0005739">
    <property type="term" value="C:mitochondrion"/>
    <property type="evidence" value="ECO:0007669"/>
    <property type="project" value="TreeGrafter"/>
</dbReference>
<keyword evidence="3 6" id="KW-0812">Transmembrane</keyword>
<dbReference type="EMBL" id="JASFZW010000004">
    <property type="protein sequence ID" value="KAK2078626.1"/>
    <property type="molecule type" value="Genomic_DNA"/>
</dbReference>
<proteinExistence type="inferred from homology"/>
<evidence type="ECO:0000256" key="4">
    <source>
        <dbReference type="ARBA" id="ARBA00022737"/>
    </source>
</evidence>
<dbReference type="GO" id="GO:0016020">
    <property type="term" value="C:membrane"/>
    <property type="evidence" value="ECO:0007669"/>
    <property type="project" value="UniProtKB-SubCell"/>
</dbReference>
<organism evidence="8 9">
    <name type="scientific">Prototheca wickerhamii</name>
    <dbReference type="NCBI Taxonomy" id="3111"/>
    <lineage>
        <taxon>Eukaryota</taxon>
        <taxon>Viridiplantae</taxon>
        <taxon>Chlorophyta</taxon>
        <taxon>core chlorophytes</taxon>
        <taxon>Trebouxiophyceae</taxon>
        <taxon>Chlorellales</taxon>
        <taxon>Chlorellaceae</taxon>
        <taxon>Prototheca</taxon>
    </lineage>
</organism>
<accession>A0AAD9IJ18</accession>
<dbReference type="Pfam" id="PF00153">
    <property type="entry name" value="Mito_carr"/>
    <property type="match status" value="2"/>
</dbReference>
<evidence type="ECO:0000256" key="5">
    <source>
        <dbReference type="ARBA" id="ARBA00023136"/>
    </source>
</evidence>
<protein>
    <submittedName>
        <fullName evidence="8">Uncharacterized protein</fullName>
    </submittedName>
</protein>
<dbReference type="Proteomes" id="UP001255856">
    <property type="component" value="Unassembled WGS sequence"/>
</dbReference>
<name>A0AAD9IJ18_PROWI</name>
<evidence type="ECO:0000256" key="1">
    <source>
        <dbReference type="ARBA" id="ARBA00004141"/>
    </source>
</evidence>
<evidence type="ECO:0000313" key="8">
    <source>
        <dbReference type="EMBL" id="KAK2078626.1"/>
    </source>
</evidence>
<evidence type="ECO:0000256" key="3">
    <source>
        <dbReference type="ARBA" id="ARBA00022692"/>
    </source>
</evidence>
<keyword evidence="9" id="KW-1185">Reference proteome</keyword>
<dbReference type="AlphaFoldDB" id="A0AAD9IJ18"/>
<reference evidence="8" key="1">
    <citation type="submission" date="2021-01" db="EMBL/GenBank/DDBJ databases">
        <authorList>
            <person name="Eckstrom K.M.E."/>
        </authorList>
    </citation>
    <scope>NUCLEOTIDE SEQUENCE</scope>
    <source>
        <strain evidence="8">UVCC 0001</strain>
    </source>
</reference>